<comment type="similarity">
    <text evidence="9">Belongs to the ThiI family.</text>
</comment>
<evidence type="ECO:0000259" key="10">
    <source>
        <dbReference type="PROSITE" id="PS51165"/>
    </source>
</evidence>
<dbReference type="InterPro" id="IPR003720">
    <property type="entry name" value="tRNA_STrfase"/>
</dbReference>
<feature type="domain" description="THUMP" evidence="10">
    <location>
        <begin position="60"/>
        <end position="165"/>
    </location>
</feature>
<comment type="function">
    <text evidence="9">Catalyzes the ATP-dependent transfer of a sulfur to tRNA to produce 4-thiouridine in position 8 of tRNAs, which functions as a near-UV photosensor. Also catalyzes the transfer of sulfur to the sulfur carrier protein ThiS, forming ThiS-thiocarboxylate. This is a step in the synthesis of thiazole, in the thiamine biosynthesis pathway. The sulfur is donated as persulfide by IscS.</text>
</comment>
<dbReference type="PANTHER" id="PTHR43209">
    <property type="entry name" value="TRNA SULFURTRANSFERASE"/>
    <property type="match status" value="1"/>
</dbReference>
<comment type="catalytic activity">
    <reaction evidence="9">
        <text>[ThiS sulfur-carrier protein]-C-terminal Gly-Gly-AMP + S-sulfanyl-L-cysteinyl-[cysteine desulfurase] + AH2 = [ThiS sulfur-carrier protein]-C-terminal-Gly-aminoethanethioate + L-cysteinyl-[cysteine desulfurase] + A + AMP + 2 H(+)</text>
        <dbReference type="Rhea" id="RHEA:43340"/>
        <dbReference type="Rhea" id="RHEA-COMP:12157"/>
        <dbReference type="Rhea" id="RHEA-COMP:12158"/>
        <dbReference type="Rhea" id="RHEA-COMP:12910"/>
        <dbReference type="Rhea" id="RHEA-COMP:19908"/>
        <dbReference type="ChEBI" id="CHEBI:13193"/>
        <dbReference type="ChEBI" id="CHEBI:15378"/>
        <dbReference type="ChEBI" id="CHEBI:17499"/>
        <dbReference type="ChEBI" id="CHEBI:29950"/>
        <dbReference type="ChEBI" id="CHEBI:61963"/>
        <dbReference type="ChEBI" id="CHEBI:90618"/>
        <dbReference type="ChEBI" id="CHEBI:232372"/>
        <dbReference type="ChEBI" id="CHEBI:456215"/>
    </reaction>
</comment>
<keyword evidence="4 9" id="KW-0808">Transferase</keyword>
<dbReference type="InterPro" id="IPR050102">
    <property type="entry name" value="tRNA_sulfurtransferase_ThiI"/>
</dbReference>
<dbReference type="InterPro" id="IPR020536">
    <property type="entry name" value="ThiI_AANH"/>
</dbReference>
<comment type="caution">
    <text evidence="11">The sequence shown here is derived from an EMBL/GenBank/DDBJ whole genome shotgun (WGS) entry which is preliminary data.</text>
</comment>
<dbReference type="PANTHER" id="PTHR43209:SF1">
    <property type="entry name" value="TRNA SULFURTRANSFERASE"/>
    <property type="match status" value="1"/>
</dbReference>
<dbReference type="RefSeq" id="WP_211559832.1">
    <property type="nucleotide sequence ID" value="NZ_JAGVRK010000001.1"/>
</dbReference>
<name>A0ABS5LGZ1_9BACI</name>
<dbReference type="CDD" id="cd11716">
    <property type="entry name" value="THUMP_ThiI"/>
    <property type="match status" value="1"/>
</dbReference>
<dbReference type="Proteomes" id="UP000682403">
    <property type="component" value="Unassembled WGS sequence"/>
</dbReference>
<evidence type="ECO:0000256" key="4">
    <source>
        <dbReference type="ARBA" id="ARBA00022679"/>
    </source>
</evidence>
<comment type="subcellular location">
    <subcellularLocation>
        <location evidence="1 9">Cytoplasm</location>
    </subcellularLocation>
</comment>
<sequence length="402" mass="45013">MQFEHILVRFGEISTKGKNRSKFVERLRRNIKEVLKDFPAIRFQSNRDRIYIQLKGEPHQEISKKLTGIFGIHSFSLAAKCESDVEEIKKTALEAIRSVYQPGDTFKISARRADKTFPVPSDEMNGILGGHILTNTEELTVNVRKPDHEIKVEVRTEGTYIMFQDTFGAGGLPAGISGKAMLMLSGGLDSPVAAYMTMKKGVELEAVHFFSPPYTSERAKQKVIDLVEQLSKYGGKMKLHIVPFTAIQEQIQQQVPENYTMTSTRRMMLRITDQLRIKNGGLAIVTGESLGQVASQTLESLFAINDVTATPVIRPLVSFDKPEIIKIAKEIGTHDISIRPFEDCCTIFTPAAPKTRPKLDKANRYESFVDFESLTKAAVEHTVTLDFSEENDASANRLNSLL</sequence>
<dbReference type="SUPFAM" id="SSF143437">
    <property type="entry name" value="THUMP domain-like"/>
    <property type="match status" value="1"/>
</dbReference>
<accession>A0ABS5LGZ1</accession>
<dbReference type="Pfam" id="PF02568">
    <property type="entry name" value="ThiI"/>
    <property type="match status" value="1"/>
</dbReference>
<reference evidence="11 12" key="1">
    <citation type="submission" date="2021-04" db="EMBL/GenBank/DDBJ databases">
        <title>Metabacillus sp. strain KIGAM252 whole genome sequence.</title>
        <authorList>
            <person name="Seo M.-J."/>
            <person name="Cho E.-S."/>
            <person name="Hwang C.Y."/>
            <person name="Yoon D.J."/>
        </authorList>
    </citation>
    <scope>NUCLEOTIDE SEQUENCE [LARGE SCALE GENOMIC DNA]</scope>
    <source>
        <strain evidence="11 12">KIGAM252</strain>
    </source>
</reference>
<dbReference type="EC" id="2.8.1.4" evidence="9"/>
<evidence type="ECO:0000256" key="8">
    <source>
        <dbReference type="ARBA" id="ARBA00022977"/>
    </source>
</evidence>
<keyword evidence="5 9" id="KW-0547">Nucleotide-binding</keyword>
<protein>
    <recommendedName>
        <fullName evidence="9">Probable tRNA sulfurtransferase</fullName>
        <ecNumber evidence="9">2.8.1.4</ecNumber>
    </recommendedName>
    <alternativeName>
        <fullName evidence="9">Sulfur carrier protein ThiS sulfurtransferase</fullName>
    </alternativeName>
    <alternativeName>
        <fullName evidence="9">Thiamine biosynthesis protein ThiI</fullName>
    </alternativeName>
    <alternativeName>
        <fullName evidence="9">tRNA 4-thiouridine synthase</fullName>
    </alternativeName>
</protein>
<dbReference type="EMBL" id="JAGVRK010000001">
    <property type="protein sequence ID" value="MBS2970021.1"/>
    <property type="molecule type" value="Genomic_DNA"/>
</dbReference>
<dbReference type="InterPro" id="IPR049961">
    <property type="entry name" value="ThiI_N"/>
</dbReference>
<keyword evidence="2 9" id="KW-0963">Cytoplasm</keyword>
<dbReference type="Gene3D" id="3.40.50.620">
    <property type="entry name" value="HUPs"/>
    <property type="match status" value="1"/>
</dbReference>
<feature type="binding site" evidence="9">
    <location>
        <begin position="183"/>
        <end position="184"/>
    </location>
    <ligand>
        <name>ATP</name>
        <dbReference type="ChEBI" id="CHEBI:30616"/>
    </ligand>
</feature>
<evidence type="ECO:0000313" key="11">
    <source>
        <dbReference type="EMBL" id="MBS2970021.1"/>
    </source>
</evidence>
<feature type="binding site" evidence="9">
    <location>
        <position position="296"/>
    </location>
    <ligand>
        <name>ATP</name>
        <dbReference type="ChEBI" id="CHEBI:30616"/>
    </ligand>
</feature>
<dbReference type="NCBIfam" id="TIGR00342">
    <property type="entry name" value="tRNA uracil 4-sulfurtransferase ThiI"/>
    <property type="match status" value="1"/>
</dbReference>
<evidence type="ECO:0000256" key="3">
    <source>
        <dbReference type="ARBA" id="ARBA00022555"/>
    </source>
</evidence>
<dbReference type="SUPFAM" id="SSF52402">
    <property type="entry name" value="Adenine nucleotide alpha hydrolases-like"/>
    <property type="match status" value="1"/>
</dbReference>
<dbReference type="Gene3D" id="3.30.2130.30">
    <property type="match status" value="1"/>
</dbReference>
<evidence type="ECO:0000256" key="2">
    <source>
        <dbReference type="ARBA" id="ARBA00022490"/>
    </source>
</evidence>
<dbReference type="SMART" id="SM00981">
    <property type="entry name" value="THUMP"/>
    <property type="match status" value="1"/>
</dbReference>
<dbReference type="HAMAP" id="MF_00021">
    <property type="entry name" value="ThiI"/>
    <property type="match status" value="1"/>
</dbReference>
<dbReference type="PROSITE" id="PS51165">
    <property type="entry name" value="THUMP"/>
    <property type="match status" value="1"/>
</dbReference>
<feature type="binding site" evidence="9">
    <location>
        <position position="287"/>
    </location>
    <ligand>
        <name>ATP</name>
        <dbReference type="ChEBI" id="CHEBI:30616"/>
    </ligand>
</feature>
<comment type="catalytic activity">
    <reaction evidence="9">
        <text>[ThiI sulfur-carrier protein]-S-sulfanyl-L-cysteine + a uridine in tRNA + 2 reduced [2Fe-2S]-[ferredoxin] + ATP + H(+) = [ThiI sulfur-carrier protein]-L-cysteine + a 4-thiouridine in tRNA + 2 oxidized [2Fe-2S]-[ferredoxin] + AMP + diphosphate</text>
        <dbReference type="Rhea" id="RHEA:24176"/>
        <dbReference type="Rhea" id="RHEA-COMP:10000"/>
        <dbReference type="Rhea" id="RHEA-COMP:10001"/>
        <dbReference type="Rhea" id="RHEA-COMP:13337"/>
        <dbReference type="Rhea" id="RHEA-COMP:13338"/>
        <dbReference type="Rhea" id="RHEA-COMP:13339"/>
        <dbReference type="Rhea" id="RHEA-COMP:13340"/>
        <dbReference type="ChEBI" id="CHEBI:15378"/>
        <dbReference type="ChEBI" id="CHEBI:29950"/>
        <dbReference type="ChEBI" id="CHEBI:30616"/>
        <dbReference type="ChEBI" id="CHEBI:33019"/>
        <dbReference type="ChEBI" id="CHEBI:33737"/>
        <dbReference type="ChEBI" id="CHEBI:33738"/>
        <dbReference type="ChEBI" id="CHEBI:61963"/>
        <dbReference type="ChEBI" id="CHEBI:65315"/>
        <dbReference type="ChEBI" id="CHEBI:136798"/>
        <dbReference type="ChEBI" id="CHEBI:456215"/>
        <dbReference type="EC" id="2.8.1.4"/>
    </reaction>
</comment>
<keyword evidence="3 9" id="KW-0820">tRNA-binding</keyword>
<proteinExistence type="inferred from homology"/>
<dbReference type="InterPro" id="IPR004114">
    <property type="entry name" value="THUMP_dom"/>
</dbReference>
<dbReference type="InterPro" id="IPR054173">
    <property type="entry name" value="ThiI_fer"/>
</dbReference>
<dbReference type="Pfam" id="PF22025">
    <property type="entry name" value="ThiI_fer"/>
    <property type="match status" value="1"/>
</dbReference>
<evidence type="ECO:0000256" key="5">
    <source>
        <dbReference type="ARBA" id="ARBA00022741"/>
    </source>
</evidence>
<feature type="binding site" evidence="9">
    <location>
        <position position="265"/>
    </location>
    <ligand>
        <name>ATP</name>
        <dbReference type="ChEBI" id="CHEBI:30616"/>
    </ligand>
</feature>
<dbReference type="GO" id="GO:0140741">
    <property type="term" value="F:tRNA-uracil-4 sulfurtransferase activity"/>
    <property type="evidence" value="ECO:0007669"/>
    <property type="project" value="UniProtKB-EC"/>
</dbReference>
<keyword evidence="8 9" id="KW-0784">Thiamine biosynthesis</keyword>
<dbReference type="InterPro" id="IPR049962">
    <property type="entry name" value="THUMP_ThiI"/>
</dbReference>
<comment type="pathway">
    <text evidence="9">Cofactor biosynthesis; thiamine diphosphate biosynthesis.</text>
</comment>
<evidence type="ECO:0000313" key="12">
    <source>
        <dbReference type="Proteomes" id="UP000682403"/>
    </source>
</evidence>
<dbReference type="Pfam" id="PF02926">
    <property type="entry name" value="THUMP"/>
    <property type="match status" value="1"/>
</dbReference>
<feature type="binding site" evidence="9">
    <location>
        <begin position="208"/>
        <end position="209"/>
    </location>
    <ligand>
        <name>ATP</name>
        <dbReference type="ChEBI" id="CHEBI:30616"/>
    </ligand>
</feature>
<dbReference type="InterPro" id="IPR014729">
    <property type="entry name" value="Rossmann-like_a/b/a_fold"/>
</dbReference>
<gene>
    <name evidence="9 11" type="primary">thiI</name>
    <name evidence="11" type="ORF">J9317_14720</name>
</gene>
<dbReference type="CDD" id="cd01712">
    <property type="entry name" value="PPase_ThiI"/>
    <property type="match status" value="1"/>
</dbReference>
<organism evidence="11 12">
    <name type="scientific">Metabacillus flavus</name>
    <dbReference type="NCBI Taxonomy" id="2823519"/>
    <lineage>
        <taxon>Bacteria</taxon>
        <taxon>Bacillati</taxon>
        <taxon>Bacillota</taxon>
        <taxon>Bacilli</taxon>
        <taxon>Bacillales</taxon>
        <taxon>Bacillaceae</taxon>
        <taxon>Metabacillus</taxon>
    </lineage>
</organism>
<keyword evidence="7 9" id="KW-0694">RNA-binding</keyword>
<evidence type="ECO:0000256" key="7">
    <source>
        <dbReference type="ARBA" id="ARBA00022884"/>
    </source>
</evidence>
<keyword evidence="6 9" id="KW-0067">ATP-binding</keyword>
<evidence type="ECO:0000256" key="6">
    <source>
        <dbReference type="ARBA" id="ARBA00022840"/>
    </source>
</evidence>
<keyword evidence="12" id="KW-1185">Reference proteome</keyword>
<evidence type="ECO:0000256" key="9">
    <source>
        <dbReference type="HAMAP-Rule" id="MF_00021"/>
    </source>
</evidence>
<evidence type="ECO:0000256" key="1">
    <source>
        <dbReference type="ARBA" id="ARBA00004496"/>
    </source>
</evidence>